<dbReference type="EMBL" id="BMIB01000002">
    <property type="protein sequence ID" value="GGH67701.1"/>
    <property type="molecule type" value="Genomic_DNA"/>
</dbReference>
<evidence type="ECO:0000313" key="6">
    <source>
        <dbReference type="Proteomes" id="UP000627292"/>
    </source>
</evidence>
<evidence type="ECO:0000256" key="1">
    <source>
        <dbReference type="ARBA" id="ARBA00010928"/>
    </source>
</evidence>
<dbReference type="NCBIfam" id="NF008607">
    <property type="entry name" value="PRK11579.1"/>
    <property type="match status" value="1"/>
</dbReference>
<keyword evidence="2" id="KW-0560">Oxidoreductase</keyword>
<dbReference type="InterPro" id="IPR036291">
    <property type="entry name" value="NAD(P)-bd_dom_sf"/>
</dbReference>
<proteinExistence type="inferred from homology"/>
<reference evidence="5" key="2">
    <citation type="submission" date="2020-09" db="EMBL/GenBank/DDBJ databases">
        <authorList>
            <person name="Sun Q."/>
            <person name="Zhou Y."/>
        </authorList>
    </citation>
    <scope>NUCLEOTIDE SEQUENCE</scope>
    <source>
        <strain evidence="5">CGMCC 1.15290</strain>
    </source>
</reference>
<dbReference type="InterPro" id="IPR004104">
    <property type="entry name" value="Gfo/Idh/MocA-like_OxRdtase_C"/>
</dbReference>
<evidence type="ECO:0000256" key="2">
    <source>
        <dbReference type="ARBA" id="ARBA00023002"/>
    </source>
</evidence>
<evidence type="ECO:0000259" key="3">
    <source>
        <dbReference type="Pfam" id="PF01408"/>
    </source>
</evidence>
<dbReference type="Gene3D" id="3.40.50.720">
    <property type="entry name" value="NAD(P)-binding Rossmann-like Domain"/>
    <property type="match status" value="1"/>
</dbReference>
<dbReference type="GO" id="GO:0016491">
    <property type="term" value="F:oxidoreductase activity"/>
    <property type="evidence" value="ECO:0007669"/>
    <property type="project" value="UniProtKB-KW"/>
</dbReference>
<dbReference type="InterPro" id="IPR051317">
    <property type="entry name" value="Gfo/Idh/MocA_oxidoreduct"/>
</dbReference>
<evidence type="ECO:0000313" key="5">
    <source>
        <dbReference type="EMBL" id="GGH67701.1"/>
    </source>
</evidence>
<dbReference type="Pfam" id="PF01408">
    <property type="entry name" value="GFO_IDH_MocA"/>
    <property type="match status" value="1"/>
</dbReference>
<keyword evidence="6" id="KW-1185">Reference proteome</keyword>
<evidence type="ECO:0000259" key="4">
    <source>
        <dbReference type="Pfam" id="PF02894"/>
    </source>
</evidence>
<comment type="caution">
    <text evidence="5">The sequence shown here is derived from an EMBL/GenBank/DDBJ whole genome shotgun (WGS) entry which is preliminary data.</text>
</comment>
<dbReference type="SUPFAM" id="SSF51735">
    <property type="entry name" value="NAD(P)-binding Rossmann-fold domains"/>
    <property type="match status" value="1"/>
</dbReference>
<dbReference type="PANTHER" id="PTHR43708:SF5">
    <property type="entry name" value="CONSERVED EXPRESSED OXIDOREDUCTASE (EUROFUNG)-RELATED"/>
    <property type="match status" value="1"/>
</dbReference>
<feature type="domain" description="Gfo/Idh/MocA-like oxidoreductase N-terminal" evidence="3">
    <location>
        <begin position="5"/>
        <end position="121"/>
    </location>
</feature>
<protein>
    <submittedName>
        <fullName evidence="5">Oxidoreductase</fullName>
    </submittedName>
</protein>
<feature type="domain" description="Gfo/Idh/MocA-like oxidoreductase C-terminal" evidence="4">
    <location>
        <begin position="135"/>
        <end position="343"/>
    </location>
</feature>
<dbReference type="Proteomes" id="UP000627292">
    <property type="component" value="Unassembled WGS sequence"/>
</dbReference>
<dbReference type="PANTHER" id="PTHR43708">
    <property type="entry name" value="CONSERVED EXPRESSED OXIDOREDUCTASE (EUROFUNG)"/>
    <property type="match status" value="1"/>
</dbReference>
<reference evidence="5" key="1">
    <citation type="journal article" date="2014" name="Int. J. Syst. Evol. Microbiol.">
        <title>Complete genome sequence of Corynebacterium casei LMG S-19264T (=DSM 44701T), isolated from a smear-ripened cheese.</title>
        <authorList>
            <consortium name="US DOE Joint Genome Institute (JGI-PGF)"/>
            <person name="Walter F."/>
            <person name="Albersmeier A."/>
            <person name="Kalinowski J."/>
            <person name="Ruckert C."/>
        </authorList>
    </citation>
    <scope>NUCLEOTIDE SEQUENCE</scope>
    <source>
        <strain evidence="5">CGMCC 1.15290</strain>
    </source>
</reference>
<sequence>MSRVIKTGLVGYGMAAQVMHAPFLYTSPQYEVVTVLERHREASKALFPAVQVARTLEELLATDVELVVITTPNETHVPYTLQALAAGKHVVLEKPFTVTSADAQLLIDAAKKADRVLSVFHNRRYVADFLTMRQVLQQQLLGDVHEFEAHYDRYRPDPKPNAWREENIPGSGVLYDLGPHLIDQALCLFGLPKHIYADIRKQRPHSVVDDYFELQLDYGFTKVVLKAGMLVREPGARYVIHGTAGSFIKYGEDPQEAILKTGQLPTASDWGSEPMDAYGLLHTTVNGKEFKDKYPSLRGNFGLYYQHLHDTLVNGKPLCERPEHGFNTIRLIELAQESSRLKAAVACGGLKDVAY</sequence>
<accession>A0A917J0Z4</accession>
<comment type="similarity">
    <text evidence="1">Belongs to the Gfo/Idh/MocA family.</text>
</comment>
<dbReference type="Gene3D" id="3.30.360.10">
    <property type="entry name" value="Dihydrodipicolinate Reductase, domain 2"/>
    <property type="match status" value="1"/>
</dbReference>
<name>A0A917J0Z4_9BACT</name>
<dbReference type="SUPFAM" id="SSF55347">
    <property type="entry name" value="Glyceraldehyde-3-phosphate dehydrogenase-like, C-terminal domain"/>
    <property type="match status" value="1"/>
</dbReference>
<organism evidence="5 6">
    <name type="scientific">Filimonas zeae</name>
    <dbReference type="NCBI Taxonomy" id="1737353"/>
    <lineage>
        <taxon>Bacteria</taxon>
        <taxon>Pseudomonadati</taxon>
        <taxon>Bacteroidota</taxon>
        <taxon>Chitinophagia</taxon>
        <taxon>Chitinophagales</taxon>
        <taxon>Chitinophagaceae</taxon>
        <taxon>Filimonas</taxon>
    </lineage>
</organism>
<gene>
    <name evidence="5" type="ORF">GCM10011379_23260</name>
</gene>
<dbReference type="AlphaFoldDB" id="A0A917J0Z4"/>
<dbReference type="Pfam" id="PF02894">
    <property type="entry name" value="GFO_IDH_MocA_C"/>
    <property type="match status" value="1"/>
</dbReference>
<dbReference type="GO" id="GO:0000166">
    <property type="term" value="F:nucleotide binding"/>
    <property type="evidence" value="ECO:0007669"/>
    <property type="project" value="InterPro"/>
</dbReference>
<dbReference type="RefSeq" id="WP_188952226.1">
    <property type="nucleotide sequence ID" value="NZ_BMIB01000002.1"/>
</dbReference>
<dbReference type="InterPro" id="IPR000683">
    <property type="entry name" value="Gfo/Idh/MocA-like_OxRdtase_N"/>
</dbReference>